<accession>A0A367LE98</accession>
<keyword evidence="2" id="KW-1185">Reference proteome</keyword>
<dbReference type="OrthoDB" id="2394218at2759"/>
<name>A0A367LE98_9HYPO</name>
<evidence type="ECO:0000313" key="2">
    <source>
        <dbReference type="Proteomes" id="UP000253664"/>
    </source>
</evidence>
<proteinExistence type="predicted"/>
<dbReference type="InterPro" id="IPR043129">
    <property type="entry name" value="ATPase_NBD"/>
</dbReference>
<dbReference type="Proteomes" id="UP000253664">
    <property type="component" value="Unassembled WGS sequence"/>
</dbReference>
<comment type="caution">
    <text evidence="1">The sequence shown here is derived from an EMBL/GenBank/DDBJ whole genome shotgun (WGS) entry which is preliminary data.</text>
</comment>
<gene>
    <name evidence="1" type="ORF">L249_1270</name>
</gene>
<protein>
    <recommendedName>
        <fullName evidence="3">Hsp70 family chaperone</fullName>
    </recommendedName>
</protein>
<dbReference type="SUPFAM" id="SSF53067">
    <property type="entry name" value="Actin-like ATPase domain"/>
    <property type="match status" value="2"/>
</dbReference>
<sequence length="614" mass="68483">MADVTVSVDLGTTFTGVAWRTPRTPIQVVNDWPGSGDRGERKVPSSLVYDADGRLISWGFMCSDHDDNADAGGTTTTRRELFKLCLDDAAAQQRGLANAPTSSYEAQRLTVDYLARVYAHIKPTIERQLGIQPHLGRSWSDLSVLFLFSVPTTWKRQDIINTFKTIIHEAGFGAEGPRHEARIDLTEAEAAAVTTLKTSAVRFTVGHLFLAIDAGGGTTDLTVMRVTSTDSAVPQMEQVAAVKGVGIGSTCIDSAFVRLVARRLAAWPDIDRQLPADVIARMARSHHFYNIKHKFGETVHMHAVHKITMDGVSHAFTHHGLGIENGRLLVTKEEIQSLFDAQIDAIKRQITEQLDWLLDNGHPEPVEYVILSGGLGSSAYVREKIQQHLTSFPYPNAPQAAVIPCHEPQLVVVRGLLLNQQQTTETGFLSVLATRVARASYGVVVKELYTRSRHLDDGEFEQDPFDSSKHWVLNQVQWLIRKGDNINPNSPLIKSFEIHLAEEDTTRSWDAQIVISQNEVSCLPHNMRQAGVYDLCQVKGNLDGVQQHQLVLKHKRSMCFLRRRKYYICKFDIRVIVAPADLRFELWFAGERFSGNHEPIKVSWDEAGVQVGGD</sequence>
<dbReference type="STRING" id="1330021.A0A367LE98"/>
<evidence type="ECO:0008006" key="3">
    <source>
        <dbReference type="Google" id="ProtNLM"/>
    </source>
</evidence>
<reference evidence="1 2" key="1">
    <citation type="journal article" date="2015" name="BMC Genomics">
        <title>Insights from the genome of Ophiocordyceps polyrhachis-furcata to pathogenicity and host specificity in insect fungi.</title>
        <authorList>
            <person name="Wichadakul D."/>
            <person name="Kobmoo N."/>
            <person name="Ingsriswang S."/>
            <person name="Tangphatsornruang S."/>
            <person name="Chantasingh D."/>
            <person name="Luangsa-ard J.J."/>
            <person name="Eurwilaichitr L."/>
        </authorList>
    </citation>
    <scope>NUCLEOTIDE SEQUENCE [LARGE SCALE GENOMIC DNA]</scope>
    <source>
        <strain evidence="1 2">BCC 54312</strain>
    </source>
</reference>
<evidence type="ECO:0000313" key="1">
    <source>
        <dbReference type="EMBL" id="RCI12740.1"/>
    </source>
</evidence>
<dbReference type="Gene3D" id="3.30.420.40">
    <property type="match status" value="2"/>
</dbReference>
<dbReference type="EMBL" id="LKCN02000007">
    <property type="protein sequence ID" value="RCI12740.1"/>
    <property type="molecule type" value="Genomic_DNA"/>
</dbReference>
<dbReference type="PANTHER" id="PTHR42749:SF1">
    <property type="entry name" value="CELL SHAPE-DETERMINING PROTEIN MREB"/>
    <property type="match status" value="1"/>
</dbReference>
<dbReference type="Gene3D" id="3.90.640.10">
    <property type="entry name" value="Actin, Chain A, domain 4"/>
    <property type="match status" value="1"/>
</dbReference>
<organism evidence="1 2">
    <name type="scientific">Ophiocordyceps polyrhachis-furcata BCC 54312</name>
    <dbReference type="NCBI Taxonomy" id="1330021"/>
    <lineage>
        <taxon>Eukaryota</taxon>
        <taxon>Fungi</taxon>
        <taxon>Dikarya</taxon>
        <taxon>Ascomycota</taxon>
        <taxon>Pezizomycotina</taxon>
        <taxon>Sordariomycetes</taxon>
        <taxon>Hypocreomycetidae</taxon>
        <taxon>Hypocreales</taxon>
        <taxon>Ophiocordycipitaceae</taxon>
        <taxon>Ophiocordyceps</taxon>
    </lineage>
</organism>
<dbReference type="PANTHER" id="PTHR42749">
    <property type="entry name" value="CELL SHAPE-DETERMINING PROTEIN MREB"/>
    <property type="match status" value="1"/>
</dbReference>
<dbReference type="CDD" id="cd10170">
    <property type="entry name" value="ASKHA_NBD_HSP70"/>
    <property type="match status" value="1"/>
</dbReference>
<dbReference type="AlphaFoldDB" id="A0A367LE98"/>